<reference evidence="1" key="2">
    <citation type="submission" date="2015-06" db="UniProtKB">
        <authorList>
            <consortium name="EnsemblProtists"/>
        </authorList>
    </citation>
    <scope>IDENTIFICATION</scope>
    <source>
        <strain evidence="1">Emoy2</strain>
    </source>
</reference>
<protein>
    <submittedName>
        <fullName evidence="1">Uncharacterized protein</fullName>
    </submittedName>
</protein>
<dbReference type="EMBL" id="JH598455">
    <property type="status" value="NOT_ANNOTATED_CDS"/>
    <property type="molecule type" value="Genomic_DNA"/>
</dbReference>
<dbReference type="VEuPathDB" id="FungiDB:HpaG807926"/>
<dbReference type="AlphaFoldDB" id="M4BND8"/>
<reference evidence="2" key="1">
    <citation type="journal article" date="2010" name="Science">
        <title>Signatures of adaptation to obligate biotrophy in the Hyaloperonospora arabidopsidis genome.</title>
        <authorList>
            <person name="Baxter L."/>
            <person name="Tripathy S."/>
            <person name="Ishaque N."/>
            <person name="Boot N."/>
            <person name="Cabral A."/>
            <person name="Kemen E."/>
            <person name="Thines M."/>
            <person name="Ah-Fong A."/>
            <person name="Anderson R."/>
            <person name="Badejoko W."/>
            <person name="Bittner-Eddy P."/>
            <person name="Boore J.L."/>
            <person name="Chibucos M.C."/>
            <person name="Coates M."/>
            <person name="Dehal P."/>
            <person name="Delehaunty K."/>
            <person name="Dong S."/>
            <person name="Downton P."/>
            <person name="Dumas B."/>
            <person name="Fabro G."/>
            <person name="Fronick C."/>
            <person name="Fuerstenberg S.I."/>
            <person name="Fulton L."/>
            <person name="Gaulin E."/>
            <person name="Govers F."/>
            <person name="Hughes L."/>
            <person name="Humphray S."/>
            <person name="Jiang R.H."/>
            <person name="Judelson H."/>
            <person name="Kamoun S."/>
            <person name="Kyung K."/>
            <person name="Meijer H."/>
            <person name="Minx P."/>
            <person name="Morris P."/>
            <person name="Nelson J."/>
            <person name="Phuntumart V."/>
            <person name="Qutob D."/>
            <person name="Rehmany A."/>
            <person name="Rougon-Cardoso A."/>
            <person name="Ryden P."/>
            <person name="Torto-Alalibo T."/>
            <person name="Studholme D."/>
            <person name="Wang Y."/>
            <person name="Win J."/>
            <person name="Wood J."/>
            <person name="Clifton S.W."/>
            <person name="Rogers J."/>
            <person name="Van den Ackerveken G."/>
            <person name="Jones J.D."/>
            <person name="McDowell J.M."/>
            <person name="Beynon J."/>
            <person name="Tyler B.M."/>
        </authorList>
    </citation>
    <scope>NUCLEOTIDE SEQUENCE [LARGE SCALE GENOMIC DNA]</scope>
    <source>
        <strain evidence="2">Emoy2</strain>
    </source>
</reference>
<organism evidence="1 2">
    <name type="scientific">Hyaloperonospora arabidopsidis (strain Emoy2)</name>
    <name type="common">Downy mildew agent</name>
    <name type="synonym">Peronospora arabidopsidis</name>
    <dbReference type="NCBI Taxonomy" id="559515"/>
    <lineage>
        <taxon>Eukaryota</taxon>
        <taxon>Sar</taxon>
        <taxon>Stramenopiles</taxon>
        <taxon>Oomycota</taxon>
        <taxon>Peronosporomycetes</taxon>
        <taxon>Peronosporales</taxon>
        <taxon>Peronosporaceae</taxon>
        <taxon>Hyaloperonospora</taxon>
    </lineage>
</organism>
<accession>M4BND8</accession>
<dbReference type="HOGENOM" id="CLU_2627222_0_0_1"/>
<evidence type="ECO:0000313" key="1">
    <source>
        <dbReference type="EnsemblProtists" id="HpaP807926"/>
    </source>
</evidence>
<evidence type="ECO:0000313" key="2">
    <source>
        <dbReference type="Proteomes" id="UP000011713"/>
    </source>
</evidence>
<dbReference type="InParanoid" id="M4BND8"/>
<keyword evidence="2" id="KW-1185">Reference proteome</keyword>
<proteinExistence type="predicted"/>
<dbReference type="Proteomes" id="UP000011713">
    <property type="component" value="Unassembled WGS sequence"/>
</dbReference>
<name>M4BND8_HYAAE</name>
<dbReference type="EnsemblProtists" id="HpaT807926">
    <property type="protein sequence ID" value="HpaP807926"/>
    <property type="gene ID" value="HpaG807926"/>
</dbReference>
<sequence length="78" mass="8953">MWLTRLERLPHILHNIIVLFGTQASAEVIHSDLRSSRTQHHLLVSVSLIRRTFVSHTLSANTVPYRLWLDGIIVIESS</sequence>